<reference evidence="10 11" key="1">
    <citation type="submission" date="2020-07" db="EMBL/GenBank/DDBJ databases">
        <title>Sequencing the genomes of 1000 actinobacteria strains.</title>
        <authorList>
            <person name="Klenk H.-P."/>
        </authorList>
    </citation>
    <scope>NUCLEOTIDE SEQUENCE [LARGE SCALE GENOMIC DNA]</scope>
    <source>
        <strain evidence="10 11">DSM 21350</strain>
    </source>
</reference>
<evidence type="ECO:0000256" key="8">
    <source>
        <dbReference type="SAM" id="MobiDB-lite"/>
    </source>
</evidence>
<protein>
    <submittedName>
        <fullName evidence="10">Multiple sugar transport system permease protein</fullName>
    </submittedName>
</protein>
<dbReference type="GO" id="GO:0055085">
    <property type="term" value="P:transmembrane transport"/>
    <property type="evidence" value="ECO:0007669"/>
    <property type="project" value="InterPro"/>
</dbReference>
<feature type="domain" description="ABC transmembrane type-1" evidence="9">
    <location>
        <begin position="84"/>
        <end position="275"/>
    </location>
</feature>
<comment type="subcellular location">
    <subcellularLocation>
        <location evidence="1 7">Cell membrane</location>
        <topology evidence="1 7">Multi-pass membrane protein</topology>
    </subcellularLocation>
</comment>
<dbReference type="PANTHER" id="PTHR43744">
    <property type="entry name" value="ABC TRANSPORTER PERMEASE PROTEIN MG189-RELATED-RELATED"/>
    <property type="match status" value="1"/>
</dbReference>
<dbReference type="GO" id="GO:0005886">
    <property type="term" value="C:plasma membrane"/>
    <property type="evidence" value="ECO:0007669"/>
    <property type="project" value="UniProtKB-SubCell"/>
</dbReference>
<dbReference type="InterPro" id="IPR000515">
    <property type="entry name" value="MetI-like"/>
</dbReference>
<feature type="transmembrane region" description="Helical" evidence="7">
    <location>
        <begin position="196"/>
        <end position="218"/>
    </location>
</feature>
<evidence type="ECO:0000256" key="3">
    <source>
        <dbReference type="ARBA" id="ARBA00022475"/>
    </source>
</evidence>
<accession>A0A7Y9J987</accession>
<organism evidence="10 11">
    <name type="scientific">Nocardioides panaciterrulae</name>
    <dbReference type="NCBI Taxonomy" id="661492"/>
    <lineage>
        <taxon>Bacteria</taxon>
        <taxon>Bacillati</taxon>
        <taxon>Actinomycetota</taxon>
        <taxon>Actinomycetes</taxon>
        <taxon>Propionibacteriales</taxon>
        <taxon>Nocardioidaceae</taxon>
        <taxon>Nocardioides</taxon>
    </lineage>
</organism>
<feature type="transmembrane region" description="Helical" evidence="7">
    <location>
        <begin position="83"/>
        <end position="109"/>
    </location>
</feature>
<dbReference type="Proteomes" id="UP000535511">
    <property type="component" value="Unassembled WGS sequence"/>
</dbReference>
<dbReference type="SUPFAM" id="SSF161098">
    <property type="entry name" value="MetI-like"/>
    <property type="match status" value="1"/>
</dbReference>
<feature type="transmembrane region" description="Helical" evidence="7">
    <location>
        <begin position="28"/>
        <end position="50"/>
    </location>
</feature>
<dbReference type="PANTHER" id="PTHR43744:SF8">
    <property type="entry name" value="SN-GLYCEROL-3-PHOSPHATE TRANSPORT SYSTEM PERMEASE PROTEIN UGPE"/>
    <property type="match status" value="1"/>
</dbReference>
<keyword evidence="11" id="KW-1185">Reference proteome</keyword>
<dbReference type="AlphaFoldDB" id="A0A7Y9J987"/>
<dbReference type="PROSITE" id="PS50928">
    <property type="entry name" value="ABC_TM1"/>
    <property type="match status" value="1"/>
</dbReference>
<dbReference type="Pfam" id="PF00528">
    <property type="entry name" value="BPD_transp_1"/>
    <property type="match status" value="1"/>
</dbReference>
<comment type="similarity">
    <text evidence="7">Belongs to the binding-protein-dependent transport system permease family.</text>
</comment>
<evidence type="ECO:0000256" key="1">
    <source>
        <dbReference type="ARBA" id="ARBA00004651"/>
    </source>
</evidence>
<keyword evidence="3" id="KW-1003">Cell membrane</keyword>
<dbReference type="Gene3D" id="1.10.3720.10">
    <property type="entry name" value="MetI-like"/>
    <property type="match status" value="1"/>
</dbReference>
<keyword evidence="6 7" id="KW-0472">Membrane</keyword>
<dbReference type="CDD" id="cd06261">
    <property type="entry name" value="TM_PBP2"/>
    <property type="match status" value="1"/>
</dbReference>
<evidence type="ECO:0000259" key="9">
    <source>
        <dbReference type="PROSITE" id="PS50928"/>
    </source>
</evidence>
<dbReference type="RefSeq" id="WP_218851214.1">
    <property type="nucleotide sequence ID" value="NZ_JACCBG010000001.1"/>
</dbReference>
<keyword evidence="4 7" id="KW-0812">Transmembrane</keyword>
<gene>
    <name evidence="10" type="ORF">BJZ21_000156</name>
</gene>
<evidence type="ECO:0000313" key="11">
    <source>
        <dbReference type="Proteomes" id="UP000535511"/>
    </source>
</evidence>
<dbReference type="InterPro" id="IPR035906">
    <property type="entry name" value="MetI-like_sf"/>
</dbReference>
<evidence type="ECO:0000313" key="10">
    <source>
        <dbReference type="EMBL" id="NYD40073.1"/>
    </source>
</evidence>
<feature type="transmembrane region" description="Helical" evidence="7">
    <location>
        <begin position="254"/>
        <end position="275"/>
    </location>
</feature>
<dbReference type="EMBL" id="JACCBG010000001">
    <property type="protein sequence ID" value="NYD40073.1"/>
    <property type="molecule type" value="Genomic_DNA"/>
</dbReference>
<feature type="transmembrane region" description="Helical" evidence="7">
    <location>
        <begin position="121"/>
        <end position="142"/>
    </location>
</feature>
<evidence type="ECO:0000256" key="7">
    <source>
        <dbReference type="RuleBase" id="RU363032"/>
    </source>
</evidence>
<sequence length="290" mass="31845">MTRPPTGPPTRPPARPMSRPSARTTGRFVVLLVGAAVMVLPFAMMIATSLKQQSFVLTPSLVPDHPTLDNYVRAWTSSGFGRYFLNSAAVALATVALVLLFGSMMAYAFARFEFVGKKAMFYAMIATLMIPAMMLLIPQYFVARDLGVLDSRTGLVLFYVAGQLAFTTFLLRGFFAGIPRELDDAMLIDGANRWHIYWHLMLPLARPALATAAIFTFLGSWDEFVWAVTIIDSKDNRTLPMAIQLFQGQHGTSWGLVFAASTIAVVPVIAVFVVFQRYFVSGLQAGALKG</sequence>
<keyword evidence="2 7" id="KW-0813">Transport</keyword>
<keyword evidence="5 7" id="KW-1133">Transmembrane helix</keyword>
<feature type="transmembrane region" description="Helical" evidence="7">
    <location>
        <begin position="154"/>
        <end position="175"/>
    </location>
</feature>
<name>A0A7Y9J987_9ACTN</name>
<keyword evidence="10" id="KW-0762">Sugar transport</keyword>
<evidence type="ECO:0000256" key="4">
    <source>
        <dbReference type="ARBA" id="ARBA00022692"/>
    </source>
</evidence>
<proteinExistence type="inferred from homology"/>
<evidence type="ECO:0000256" key="6">
    <source>
        <dbReference type="ARBA" id="ARBA00023136"/>
    </source>
</evidence>
<evidence type="ECO:0000256" key="5">
    <source>
        <dbReference type="ARBA" id="ARBA00022989"/>
    </source>
</evidence>
<evidence type="ECO:0000256" key="2">
    <source>
        <dbReference type="ARBA" id="ARBA00022448"/>
    </source>
</evidence>
<feature type="region of interest" description="Disordered" evidence="8">
    <location>
        <begin position="1"/>
        <end position="21"/>
    </location>
</feature>
<feature type="compositionally biased region" description="Pro residues" evidence="8">
    <location>
        <begin position="1"/>
        <end position="15"/>
    </location>
</feature>
<comment type="caution">
    <text evidence="10">The sequence shown here is derived from an EMBL/GenBank/DDBJ whole genome shotgun (WGS) entry which is preliminary data.</text>
</comment>